<proteinExistence type="predicted"/>
<evidence type="ECO:0000259" key="1">
    <source>
        <dbReference type="Pfam" id="PF04101"/>
    </source>
</evidence>
<protein>
    <recommendedName>
        <fullName evidence="1">Glycosyl transferase family 28 C-terminal domain-containing protein</fullName>
    </recommendedName>
</protein>
<sequence>MIFITVGTQKFQFNRLLRSIDSLIEKKVINDTIVCQSGYSTYVPKYYKTVKFLSAEQYGENIKQCSLLITHAGVGTILSAKKLSKPVIVVPRLEKFEEHVDDHQLQIAEGFNKKKLVMSANAEIDSLSKAIRQVKTSDLETYKSNQAVFISKFEKIMNGIEKR</sequence>
<accession>A0A267M681</accession>
<dbReference type="NCBIfam" id="NF041548">
    <property type="entry name" value="PssE"/>
    <property type="match status" value="1"/>
</dbReference>
<dbReference type="Gene3D" id="3.40.50.2000">
    <property type="entry name" value="Glycogen Phosphorylase B"/>
    <property type="match status" value="1"/>
</dbReference>
<dbReference type="AlphaFoldDB" id="A0A267M681"/>
<dbReference type="SUPFAM" id="SSF53756">
    <property type="entry name" value="UDP-Glycosyltransferase/glycogen phosphorylase"/>
    <property type="match status" value="1"/>
</dbReference>
<reference evidence="2 3" key="1">
    <citation type="submission" date="2017-05" db="EMBL/GenBank/DDBJ databases">
        <title>Lactobacillus johnsonii from commercial turkeys.</title>
        <authorList>
            <person name="Johnson T.J."/>
            <person name="Youmans B."/>
        </authorList>
    </citation>
    <scope>NUCLEOTIDE SEQUENCE [LARGE SCALE GENOMIC DNA]</scope>
    <source>
        <strain evidence="2 3">UMNLJ114</strain>
    </source>
</reference>
<name>A0A267M681_LACJH</name>
<dbReference type="EMBL" id="NIBD01000041">
    <property type="protein sequence ID" value="PAB54428.1"/>
    <property type="molecule type" value="Genomic_DNA"/>
</dbReference>
<comment type="caution">
    <text evidence="2">The sequence shown here is derived from an EMBL/GenBank/DDBJ whole genome shotgun (WGS) entry which is preliminary data.</text>
</comment>
<evidence type="ECO:0000313" key="3">
    <source>
        <dbReference type="Proteomes" id="UP000216008"/>
    </source>
</evidence>
<gene>
    <name evidence="2" type="ORF">A3Q24_07800</name>
</gene>
<dbReference type="InterPro" id="IPR048097">
    <property type="entry name" value="Cps14G-like"/>
</dbReference>
<dbReference type="RefSeq" id="WP_095183003.1">
    <property type="nucleotide sequence ID" value="NZ_NIBD01000041.1"/>
</dbReference>
<dbReference type="GO" id="GO:0006488">
    <property type="term" value="P:dolichol-linked oligosaccharide biosynthetic process"/>
    <property type="evidence" value="ECO:0007669"/>
    <property type="project" value="TreeGrafter"/>
</dbReference>
<dbReference type="InterPro" id="IPR007235">
    <property type="entry name" value="Glyco_trans_28_C"/>
</dbReference>
<organism evidence="2 3">
    <name type="scientific">Lactobacillus johnsonii</name>
    <dbReference type="NCBI Taxonomy" id="33959"/>
    <lineage>
        <taxon>Bacteria</taxon>
        <taxon>Bacillati</taxon>
        <taxon>Bacillota</taxon>
        <taxon>Bacilli</taxon>
        <taxon>Lactobacillales</taxon>
        <taxon>Lactobacillaceae</taxon>
        <taxon>Lactobacillus</taxon>
    </lineage>
</organism>
<dbReference type="PANTHER" id="PTHR47043:SF1">
    <property type="entry name" value="UDP-N-ACETYLGLUCOSAMINE TRANSFERASE SUBUNIT ALG13"/>
    <property type="match status" value="1"/>
</dbReference>
<dbReference type="Pfam" id="PF04101">
    <property type="entry name" value="Glyco_tran_28_C"/>
    <property type="match status" value="1"/>
</dbReference>
<feature type="domain" description="Glycosyl transferase family 28 C-terminal" evidence="1">
    <location>
        <begin position="1"/>
        <end position="158"/>
    </location>
</feature>
<dbReference type="GO" id="GO:0016758">
    <property type="term" value="F:hexosyltransferase activity"/>
    <property type="evidence" value="ECO:0007669"/>
    <property type="project" value="InterPro"/>
</dbReference>
<dbReference type="PANTHER" id="PTHR47043">
    <property type="entry name" value="UDP-N-ACETYLGLUCOSAMINE TRANSFERASE SUBUNIT ALG13"/>
    <property type="match status" value="1"/>
</dbReference>
<dbReference type="Proteomes" id="UP000216008">
    <property type="component" value="Unassembled WGS sequence"/>
</dbReference>
<dbReference type="InterPro" id="IPR052474">
    <property type="entry name" value="UDP-GlcNAc_transferase"/>
</dbReference>
<evidence type="ECO:0000313" key="2">
    <source>
        <dbReference type="EMBL" id="PAB54428.1"/>
    </source>
</evidence>